<protein>
    <submittedName>
        <fullName evidence="2">Uncharacterized protein</fullName>
    </submittedName>
</protein>
<evidence type="ECO:0000256" key="1">
    <source>
        <dbReference type="SAM" id="MobiDB-lite"/>
    </source>
</evidence>
<gene>
    <name evidence="2" type="ORF">AB6A40_007458</name>
</gene>
<accession>A0ABD6ETX9</accession>
<comment type="caution">
    <text evidence="2">The sequence shown here is derived from an EMBL/GenBank/DDBJ whole genome shotgun (WGS) entry which is preliminary data.</text>
</comment>
<reference evidence="2 3" key="1">
    <citation type="submission" date="2024-08" db="EMBL/GenBank/DDBJ databases">
        <title>Gnathostoma spinigerum genome.</title>
        <authorList>
            <person name="Gonzalez-Bertolin B."/>
            <person name="Monzon S."/>
            <person name="Zaballos A."/>
            <person name="Jimenez P."/>
            <person name="Dekumyoy P."/>
            <person name="Varona S."/>
            <person name="Cuesta I."/>
            <person name="Sumanam S."/>
            <person name="Adisakwattana P."/>
            <person name="Gasser R.B."/>
            <person name="Hernandez-Gonzalez A."/>
            <person name="Young N.D."/>
            <person name="Perteguer M.J."/>
        </authorList>
    </citation>
    <scope>NUCLEOTIDE SEQUENCE [LARGE SCALE GENOMIC DNA]</scope>
    <source>
        <strain evidence="2">AL3</strain>
        <tissue evidence="2">Liver</tissue>
    </source>
</reference>
<dbReference type="AlphaFoldDB" id="A0ABD6ETX9"/>
<organism evidence="2 3">
    <name type="scientific">Gnathostoma spinigerum</name>
    <dbReference type="NCBI Taxonomy" id="75299"/>
    <lineage>
        <taxon>Eukaryota</taxon>
        <taxon>Metazoa</taxon>
        <taxon>Ecdysozoa</taxon>
        <taxon>Nematoda</taxon>
        <taxon>Chromadorea</taxon>
        <taxon>Rhabditida</taxon>
        <taxon>Spirurina</taxon>
        <taxon>Gnathostomatomorpha</taxon>
        <taxon>Gnathostomatoidea</taxon>
        <taxon>Gnathostomatidae</taxon>
        <taxon>Gnathostoma</taxon>
    </lineage>
</organism>
<evidence type="ECO:0000313" key="3">
    <source>
        <dbReference type="Proteomes" id="UP001608902"/>
    </source>
</evidence>
<evidence type="ECO:0000313" key="2">
    <source>
        <dbReference type="EMBL" id="MFH4980749.1"/>
    </source>
</evidence>
<name>A0ABD6ETX9_9BILA</name>
<dbReference type="EMBL" id="JBGFUD010006019">
    <property type="protein sequence ID" value="MFH4980749.1"/>
    <property type="molecule type" value="Genomic_DNA"/>
</dbReference>
<feature type="region of interest" description="Disordered" evidence="1">
    <location>
        <begin position="32"/>
        <end position="59"/>
    </location>
</feature>
<sequence>MLSYILILKLENVRFAKYDDRFQPNITNTETHCGEASGSRRSMAMSTTSSGTSSMARPTSLNLKTTCSGKLTSLVSPIVESSRLHGIDEEHHYSGRCLDNMSKSSTIPETMHSSTQSQFPLLMARQSCGMSNRFEDSLKNYEKGFDKNGNADCDSPLLGNTGISSLLASSRLMSSSLASDSGCMVDSGSSLATTDEERKNFSVEDITVMNSNESIEKLDSNLVRKGSALEMNIARV</sequence>
<keyword evidence="3" id="KW-1185">Reference proteome</keyword>
<proteinExistence type="predicted"/>
<feature type="compositionally biased region" description="Low complexity" evidence="1">
    <location>
        <begin position="36"/>
        <end position="57"/>
    </location>
</feature>
<dbReference type="Proteomes" id="UP001608902">
    <property type="component" value="Unassembled WGS sequence"/>
</dbReference>